<name>A0A212KC61_9PROT</name>
<sequence length="150" mass="17024">MSRHRDTRTYELLSWQPPEPAQAFEPEKVRAASLRTSICRALAVSLKDCGKEREEIAAEIGKFLGEPCSKAMLDAYASEAREDQVISLLRFLGLIHATHDIRLMQVLAEMFDWAVVPAKYLPAIEESIIADKIEELTQRRSVVRKLWKGA</sequence>
<dbReference type="EMBL" id="FLUO01000001">
    <property type="protein sequence ID" value="SBW09266.1"/>
    <property type="molecule type" value="Genomic_DNA"/>
</dbReference>
<reference evidence="1" key="1">
    <citation type="submission" date="2016-04" db="EMBL/GenBank/DDBJ databases">
        <authorList>
            <person name="Evans L.H."/>
            <person name="Alamgir A."/>
            <person name="Owens N."/>
            <person name="Weber N.D."/>
            <person name="Virtaneva K."/>
            <person name="Barbian K."/>
            <person name="Babar A."/>
            <person name="Rosenke K."/>
        </authorList>
    </citation>
    <scope>NUCLEOTIDE SEQUENCE</scope>
    <source>
        <strain evidence="1">86</strain>
    </source>
</reference>
<dbReference type="AlphaFoldDB" id="A0A212KC61"/>
<protein>
    <submittedName>
        <fullName evidence="1">Phage-related DNA transposition protein(B)</fullName>
    </submittedName>
</protein>
<proteinExistence type="predicted"/>
<evidence type="ECO:0000313" key="1">
    <source>
        <dbReference type="EMBL" id="SBW09266.1"/>
    </source>
</evidence>
<organism evidence="1">
    <name type="scientific">uncultured Alphaproteobacteria bacterium</name>
    <dbReference type="NCBI Taxonomy" id="91750"/>
    <lineage>
        <taxon>Bacteria</taxon>
        <taxon>Pseudomonadati</taxon>
        <taxon>Pseudomonadota</taxon>
        <taxon>Alphaproteobacteria</taxon>
        <taxon>environmental samples</taxon>
    </lineage>
</organism>
<accession>A0A212KC61</accession>
<gene>
    <name evidence="1" type="ORF">KL86APRO_12555</name>
</gene>